<reference evidence="4" key="2">
    <citation type="submission" date="2021-04" db="EMBL/GenBank/DDBJ databases">
        <authorList>
            <person name="Gilroy R."/>
        </authorList>
    </citation>
    <scope>NUCLEOTIDE SEQUENCE</scope>
    <source>
        <strain evidence="4">CHK179-28034</strain>
    </source>
</reference>
<dbReference type="PROSITE" id="PS50977">
    <property type="entry name" value="HTH_TETR_2"/>
    <property type="match status" value="1"/>
</dbReference>
<dbReference type="Gene3D" id="1.10.357.10">
    <property type="entry name" value="Tetracycline Repressor, domain 2"/>
    <property type="match status" value="1"/>
</dbReference>
<evidence type="ECO:0000259" key="3">
    <source>
        <dbReference type="PROSITE" id="PS50977"/>
    </source>
</evidence>
<dbReference type="PANTHER" id="PTHR30055:SF226">
    <property type="entry name" value="HTH-TYPE TRANSCRIPTIONAL REGULATOR PKSA"/>
    <property type="match status" value="1"/>
</dbReference>
<sequence>MAKADRSIDPRILVSAKKEFLELGFEKASLKSICEQAQVTTGALYKRYKGKEDLFCAVVADTVEDLQAILQEKKGSGPEQLSDEALMKAWDMDVDYMMWWFEFLYERHDGFVLLLKCAEGTRYANFQHDWVEEMTGATWQFYREARKRELTRVDISRQEVHILLSAFWETIYEPFIHGFSWEQIKEHCLLVCRLFDWYRVFGFPLPENSNG</sequence>
<comment type="caution">
    <text evidence="4">The sequence shown here is derived from an EMBL/GenBank/DDBJ whole genome shotgun (WGS) entry which is preliminary data.</text>
</comment>
<dbReference type="EMBL" id="DXBR01000005">
    <property type="protein sequence ID" value="HIZ38368.1"/>
    <property type="molecule type" value="Genomic_DNA"/>
</dbReference>
<dbReference type="PANTHER" id="PTHR30055">
    <property type="entry name" value="HTH-TYPE TRANSCRIPTIONAL REGULATOR RUTR"/>
    <property type="match status" value="1"/>
</dbReference>
<feature type="DNA-binding region" description="H-T-H motif" evidence="2">
    <location>
        <begin position="29"/>
        <end position="48"/>
    </location>
</feature>
<evidence type="ECO:0000313" key="5">
    <source>
        <dbReference type="Proteomes" id="UP000824049"/>
    </source>
</evidence>
<proteinExistence type="predicted"/>
<keyword evidence="1 2" id="KW-0238">DNA-binding</keyword>
<dbReference type="Pfam" id="PF00440">
    <property type="entry name" value="TetR_N"/>
    <property type="match status" value="1"/>
</dbReference>
<evidence type="ECO:0000256" key="2">
    <source>
        <dbReference type="PROSITE-ProRule" id="PRU00335"/>
    </source>
</evidence>
<dbReference type="GO" id="GO:0000976">
    <property type="term" value="F:transcription cis-regulatory region binding"/>
    <property type="evidence" value="ECO:0007669"/>
    <property type="project" value="TreeGrafter"/>
</dbReference>
<organism evidence="4 5">
    <name type="scientific">Candidatus Anaerobutyricum stercoris</name>
    <dbReference type="NCBI Taxonomy" id="2838457"/>
    <lineage>
        <taxon>Bacteria</taxon>
        <taxon>Bacillati</taxon>
        <taxon>Bacillota</taxon>
        <taxon>Clostridia</taxon>
        <taxon>Lachnospirales</taxon>
        <taxon>Lachnospiraceae</taxon>
        <taxon>Anaerobutyricum</taxon>
    </lineage>
</organism>
<feature type="domain" description="HTH tetR-type" evidence="3">
    <location>
        <begin position="6"/>
        <end position="66"/>
    </location>
</feature>
<protein>
    <submittedName>
        <fullName evidence="4">TetR/AcrR family transcriptional regulator</fullName>
    </submittedName>
</protein>
<accession>A0A9D2EIH3</accession>
<dbReference type="SUPFAM" id="SSF46689">
    <property type="entry name" value="Homeodomain-like"/>
    <property type="match status" value="1"/>
</dbReference>
<reference evidence="4" key="1">
    <citation type="journal article" date="2021" name="PeerJ">
        <title>Extensive microbial diversity within the chicken gut microbiome revealed by metagenomics and culture.</title>
        <authorList>
            <person name="Gilroy R."/>
            <person name="Ravi A."/>
            <person name="Getino M."/>
            <person name="Pursley I."/>
            <person name="Horton D.L."/>
            <person name="Alikhan N.F."/>
            <person name="Baker D."/>
            <person name="Gharbi K."/>
            <person name="Hall N."/>
            <person name="Watson M."/>
            <person name="Adriaenssens E.M."/>
            <person name="Foster-Nyarko E."/>
            <person name="Jarju S."/>
            <person name="Secka A."/>
            <person name="Antonio M."/>
            <person name="Oren A."/>
            <person name="Chaudhuri R.R."/>
            <person name="La Ragione R."/>
            <person name="Hildebrand F."/>
            <person name="Pallen M.J."/>
        </authorList>
    </citation>
    <scope>NUCLEOTIDE SEQUENCE</scope>
    <source>
        <strain evidence="4">CHK179-28034</strain>
    </source>
</reference>
<dbReference type="GO" id="GO:0003700">
    <property type="term" value="F:DNA-binding transcription factor activity"/>
    <property type="evidence" value="ECO:0007669"/>
    <property type="project" value="TreeGrafter"/>
</dbReference>
<dbReference type="AlphaFoldDB" id="A0A9D2EIH3"/>
<dbReference type="InterPro" id="IPR001647">
    <property type="entry name" value="HTH_TetR"/>
</dbReference>
<dbReference type="Proteomes" id="UP000824049">
    <property type="component" value="Unassembled WGS sequence"/>
</dbReference>
<name>A0A9D2EIH3_9FIRM</name>
<evidence type="ECO:0000313" key="4">
    <source>
        <dbReference type="EMBL" id="HIZ38368.1"/>
    </source>
</evidence>
<gene>
    <name evidence="4" type="ORF">H9968_00360</name>
</gene>
<evidence type="ECO:0000256" key="1">
    <source>
        <dbReference type="ARBA" id="ARBA00023125"/>
    </source>
</evidence>
<dbReference type="InterPro" id="IPR009057">
    <property type="entry name" value="Homeodomain-like_sf"/>
</dbReference>
<dbReference type="PRINTS" id="PR00455">
    <property type="entry name" value="HTHTETR"/>
</dbReference>
<dbReference type="InterPro" id="IPR050109">
    <property type="entry name" value="HTH-type_TetR-like_transc_reg"/>
</dbReference>